<evidence type="ECO:0000313" key="2">
    <source>
        <dbReference type="Proteomes" id="UP000323439"/>
    </source>
</evidence>
<reference evidence="1 2" key="1">
    <citation type="submission" date="2016-10" db="EMBL/GenBank/DDBJ databases">
        <authorList>
            <person name="Varghese N."/>
            <person name="Submissions S."/>
        </authorList>
    </citation>
    <scope>NUCLEOTIDE SEQUENCE [LARGE SCALE GENOMIC DNA]</scope>
    <source>
        <strain evidence="1 2">DSM 16643</strain>
    </source>
</reference>
<proteinExistence type="predicted"/>
<keyword evidence="2" id="KW-1185">Reference proteome</keyword>
<organism evidence="1 2">
    <name type="scientific">Methanobrevibacter millerae</name>
    <dbReference type="NCBI Taxonomy" id="230361"/>
    <lineage>
        <taxon>Archaea</taxon>
        <taxon>Methanobacteriati</taxon>
        <taxon>Methanobacteriota</taxon>
        <taxon>Methanomada group</taxon>
        <taxon>Methanobacteria</taxon>
        <taxon>Methanobacteriales</taxon>
        <taxon>Methanobacteriaceae</taxon>
        <taxon>Methanobrevibacter</taxon>
    </lineage>
</organism>
<sequence length="68" mass="7584">MSINHISPNVKQNNPIPNKVLNPKKILDSLNHDKPEGNNVLENITGIIDVESELNAVELKKLSQIRGF</sequence>
<evidence type="ECO:0000313" key="1">
    <source>
        <dbReference type="EMBL" id="SDA42617.1"/>
    </source>
</evidence>
<dbReference type="RefSeq" id="WP_149731101.1">
    <property type="nucleotide sequence ID" value="NZ_FMXB01000003.1"/>
</dbReference>
<dbReference type="EMBL" id="FMXB01000003">
    <property type="protein sequence ID" value="SDA42617.1"/>
    <property type="molecule type" value="Genomic_DNA"/>
</dbReference>
<dbReference type="AlphaFoldDB" id="A0A1G5VBK1"/>
<gene>
    <name evidence="1" type="ORF">SAMN02910315_00461</name>
</gene>
<name>A0A1G5VBK1_9EURY</name>
<protein>
    <submittedName>
        <fullName evidence="1">Uncharacterized protein</fullName>
    </submittedName>
</protein>
<dbReference type="Proteomes" id="UP000323439">
    <property type="component" value="Unassembled WGS sequence"/>
</dbReference>
<accession>A0A1G5VBK1</accession>